<dbReference type="GO" id="GO:0005884">
    <property type="term" value="C:actin filament"/>
    <property type="evidence" value="ECO:0007669"/>
    <property type="project" value="Ensembl"/>
</dbReference>
<reference evidence="3" key="2">
    <citation type="submission" date="2025-08" db="UniProtKB">
        <authorList>
            <consortium name="Ensembl"/>
        </authorList>
    </citation>
    <scope>IDENTIFICATION</scope>
</reference>
<evidence type="ECO:0000256" key="1">
    <source>
        <dbReference type="SAM" id="Coils"/>
    </source>
</evidence>
<evidence type="ECO:0000313" key="4">
    <source>
        <dbReference type="Proteomes" id="UP000314987"/>
    </source>
</evidence>
<dbReference type="GeneTree" id="ENSGT00390000000141"/>
<keyword evidence="4" id="KW-1185">Reference proteome</keyword>
<dbReference type="Ensembl" id="ENSVURT00010019515.1">
    <property type="protein sequence ID" value="ENSVURP00010017176.1"/>
    <property type="gene ID" value="ENSVURG00010013126.1"/>
</dbReference>
<dbReference type="OMA" id="HHYYRRQ"/>
<reference evidence="4" key="1">
    <citation type="submission" date="2018-12" db="EMBL/GenBank/DDBJ databases">
        <authorList>
            <person name="Yazar S."/>
        </authorList>
    </citation>
    <scope>NUCLEOTIDE SEQUENCE [LARGE SCALE GENOMIC DNA]</scope>
</reference>
<dbReference type="InterPro" id="IPR056240">
    <property type="entry name" value="POF1B_HlH"/>
</dbReference>
<evidence type="ECO:0000313" key="3">
    <source>
        <dbReference type="Ensembl" id="ENSVURP00010017176.1"/>
    </source>
</evidence>
<dbReference type="Pfam" id="PF24617">
    <property type="entry name" value="POF1B_HlH"/>
    <property type="match status" value="1"/>
</dbReference>
<dbReference type="GO" id="GO:0005923">
    <property type="term" value="C:bicellular tight junction"/>
    <property type="evidence" value="ECO:0007669"/>
    <property type="project" value="Ensembl"/>
</dbReference>
<dbReference type="GO" id="GO:0051015">
    <property type="term" value="F:actin filament binding"/>
    <property type="evidence" value="ECO:0007669"/>
    <property type="project" value="Ensembl"/>
</dbReference>
<dbReference type="PANTHER" id="PTHR22546">
    <property type="entry name" value="PREMATURE OVARIAN FAILURE, 1B"/>
    <property type="match status" value="1"/>
</dbReference>
<accession>A0A4X2L4R3</accession>
<sequence length="688" mass="77989">MLCCLSERCQKCSCAGRCRCRCRCRCSGSLWPSRAPSFAGPPPLPAPLLCRAPSFAGPPPLPAPPSRSGSVIFPRPPRLSPIVLVLLLPQGRCPGSPSLPAATMMTSSYWSESSSSSCGPPQRPEPLHIPQLHPGYQQTPEKNVVYERVRTYSGPMSKVVQTLDPLGSPAEVLSPLKTSSSYQNLVWSSDQELHSPTLKVATCAPNTLHVTHNIEQDLHSPTVRVTTYPQTTIRRYIVQNPDQEPLSPFLRGGHFFPGNNVIYEKTVRKVEKLNPDQECYPQIQCQHHVIQQPQIVQAQLCQPCHSTQQTQVITGSSSLATNTGNELCYSGSHQTHEQVTVVQEDGPEKLDPKYFGELLADLRRKNTDLYHCLLEHLQKIGGSKRDFDSTDELEDIEALIPKGLSEFTKQQIRYILQMREISNKSHRLVLSTFSNIREELGHLQNDLAALENDKIRLEKDLAFKETQIKEYEALLASVRANNRQQQQGLQDSTSKCRTLEETILSLRHGQSDMEYRLKELEYCKRNLEQENKNLRIQVSETCTGPVLQAKMDEIGSHYMEMVKNLRMEKDREICKLRAQLNQFQKDVSRREGSCSDYQLKLHELTSLLEEKDCLIKRQSEELSKLRQEKYSSHNQASGTGRTTITTTKKYRTQYPILGLLYDDYEYIPPGSDTQTIVIEKTEDKWTSP</sequence>
<reference evidence="3" key="3">
    <citation type="submission" date="2025-09" db="UniProtKB">
        <authorList>
            <consortium name="Ensembl"/>
        </authorList>
    </citation>
    <scope>IDENTIFICATION</scope>
</reference>
<keyword evidence="1" id="KW-0175">Coiled coil</keyword>
<dbReference type="PANTHER" id="PTHR22546:SF0">
    <property type="entry name" value="PROTEIN POF1B"/>
    <property type="match status" value="1"/>
</dbReference>
<dbReference type="GO" id="GO:0003382">
    <property type="term" value="P:epithelial cell morphogenesis"/>
    <property type="evidence" value="ECO:0007669"/>
    <property type="project" value="Ensembl"/>
</dbReference>
<dbReference type="AlphaFoldDB" id="A0A4X2L4R3"/>
<dbReference type="GO" id="GO:0005912">
    <property type="term" value="C:adherens junction"/>
    <property type="evidence" value="ECO:0007669"/>
    <property type="project" value="Ensembl"/>
</dbReference>
<gene>
    <name evidence="3" type="primary">POF1B</name>
</gene>
<dbReference type="GO" id="GO:0007015">
    <property type="term" value="P:actin filament organization"/>
    <property type="evidence" value="ECO:0007669"/>
    <property type="project" value="Ensembl"/>
</dbReference>
<organism evidence="3 4">
    <name type="scientific">Vombatus ursinus</name>
    <name type="common">Common wombat</name>
    <dbReference type="NCBI Taxonomy" id="29139"/>
    <lineage>
        <taxon>Eukaryota</taxon>
        <taxon>Metazoa</taxon>
        <taxon>Chordata</taxon>
        <taxon>Craniata</taxon>
        <taxon>Vertebrata</taxon>
        <taxon>Euteleostomi</taxon>
        <taxon>Mammalia</taxon>
        <taxon>Metatheria</taxon>
        <taxon>Diprotodontia</taxon>
        <taxon>Vombatidae</taxon>
        <taxon>Vombatus</taxon>
    </lineage>
</organism>
<dbReference type="GO" id="GO:0070830">
    <property type="term" value="P:bicellular tight junction assembly"/>
    <property type="evidence" value="ECO:0007669"/>
    <property type="project" value="Ensembl"/>
</dbReference>
<feature type="domain" description="POF1B helix-loop-helix" evidence="2">
    <location>
        <begin position="353"/>
        <end position="433"/>
    </location>
</feature>
<protein>
    <submittedName>
        <fullName evidence="3">POF1B actin binding protein</fullName>
    </submittedName>
</protein>
<proteinExistence type="predicted"/>
<evidence type="ECO:0000259" key="2">
    <source>
        <dbReference type="Pfam" id="PF24617"/>
    </source>
</evidence>
<name>A0A4X2L4R3_VOMUR</name>
<dbReference type="Proteomes" id="UP000314987">
    <property type="component" value="Unassembled WGS sequence"/>
</dbReference>
<dbReference type="GO" id="GO:0030057">
    <property type="term" value="C:desmosome"/>
    <property type="evidence" value="ECO:0007669"/>
    <property type="project" value="Ensembl"/>
</dbReference>
<dbReference type="InterPro" id="IPR026186">
    <property type="entry name" value="POF1B"/>
</dbReference>
<feature type="coiled-coil region" evidence="1">
    <location>
        <begin position="433"/>
        <end position="488"/>
    </location>
</feature>